<dbReference type="OrthoDB" id="9780595at2"/>
<dbReference type="InterPro" id="IPR016040">
    <property type="entry name" value="NAD(P)-bd_dom"/>
</dbReference>
<dbReference type="Pfam" id="PF13460">
    <property type="entry name" value="NAD_binding_10"/>
    <property type="match status" value="1"/>
</dbReference>
<dbReference type="Gene3D" id="3.90.25.10">
    <property type="entry name" value="UDP-galactose 4-epimerase, domain 1"/>
    <property type="match status" value="1"/>
</dbReference>
<dbReference type="STRING" id="649349.Lbys_3192"/>
<reference key="1">
    <citation type="submission" date="2010-11" db="EMBL/GenBank/DDBJ databases">
        <title>The complete genome of Leadbetterella byssophila DSM 17132.</title>
        <authorList>
            <consortium name="US DOE Joint Genome Institute (JGI-PGF)"/>
            <person name="Lucas S."/>
            <person name="Copeland A."/>
            <person name="Lapidus A."/>
            <person name="Glavina del Rio T."/>
            <person name="Dalin E."/>
            <person name="Tice H."/>
            <person name="Bruce D."/>
            <person name="Goodwin L."/>
            <person name="Pitluck S."/>
            <person name="Kyrpides N."/>
            <person name="Mavromatis K."/>
            <person name="Ivanova N."/>
            <person name="Teshima H."/>
            <person name="Brettin T."/>
            <person name="Detter J.C."/>
            <person name="Han C."/>
            <person name="Tapia R."/>
            <person name="Land M."/>
            <person name="Hauser L."/>
            <person name="Markowitz V."/>
            <person name="Cheng J.-F."/>
            <person name="Hugenholtz P."/>
            <person name="Woyke T."/>
            <person name="Wu D."/>
            <person name="Tindall B."/>
            <person name="Pomrenke H.G."/>
            <person name="Brambilla E."/>
            <person name="Klenk H.-P."/>
            <person name="Eisen J.A."/>
        </authorList>
    </citation>
    <scope>NUCLEOTIDE SEQUENCE [LARGE SCALE GENOMIC DNA]</scope>
    <source>
        <strain>DSM 17132</strain>
    </source>
</reference>
<dbReference type="SUPFAM" id="SSF51735">
    <property type="entry name" value="NAD(P)-binding Rossmann-fold domains"/>
    <property type="match status" value="1"/>
</dbReference>
<dbReference type="KEGG" id="lby:Lbys_3192"/>
<evidence type="ECO:0000313" key="2">
    <source>
        <dbReference type="EMBL" id="ADQ18853.1"/>
    </source>
</evidence>
<dbReference type="Proteomes" id="UP000007435">
    <property type="component" value="Chromosome"/>
</dbReference>
<dbReference type="PANTHER" id="PTHR47129">
    <property type="entry name" value="QUINONE OXIDOREDUCTASE 2"/>
    <property type="match status" value="1"/>
</dbReference>
<dbReference type="InterPro" id="IPR052718">
    <property type="entry name" value="NmrA-type_oxidoreductase"/>
</dbReference>
<dbReference type="RefSeq" id="WP_013409880.1">
    <property type="nucleotide sequence ID" value="NC_014655.1"/>
</dbReference>
<keyword evidence="3" id="KW-1185">Reference proteome</keyword>
<accession>E4RVU3</accession>
<feature type="domain" description="NAD(P)-binding" evidence="1">
    <location>
        <begin position="7"/>
        <end position="177"/>
    </location>
</feature>
<dbReference type="EMBL" id="CP002305">
    <property type="protein sequence ID" value="ADQ18853.1"/>
    <property type="molecule type" value="Genomic_DNA"/>
</dbReference>
<reference evidence="2 3" key="2">
    <citation type="journal article" date="2011" name="Stand. Genomic Sci.">
        <title>Complete genome sequence of Leadbetterella byssophila type strain (4M15).</title>
        <authorList>
            <person name="Abt B."/>
            <person name="Teshima H."/>
            <person name="Lucas S."/>
            <person name="Lapidus A."/>
            <person name="Del Rio T.G."/>
            <person name="Nolan M."/>
            <person name="Tice H."/>
            <person name="Cheng J.F."/>
            <person name="Pitluck S."/>
            <person name="Liolios K."/>
            <person name="Pagani I."/>
            <person name="Ivanova N."/>
            <person name="Mavromatis K."/>
            <person name="Pati A."/>
            <person name="Tapia R."/>
            <person name="Han C."/>
            <person name="Goodwin L."/>
            <person name="Chen A."/>
            <person name="Palaniappan K."/>
            <person name="Land M."/>
            <person name="Hauser L."/>
            <person name="Chang Y.J."/>
            <person name="Jeffries C.D."/>
            <person name="Rohde M."/>
            <person name="Goker M."/>
            <person name="Tindall B.J."/>
            <person name="Detter J.C."/>
            <person name="Woyke T."/>
            <person name="Bristow J."/>
            <person name="Eisen J.A."/>
            <person name="Markowitz V."/>
            <person name="Hugenholtz P."/>
            <person name="Klenk H.P."/>
            <person name="Kyrpides N.C."/>
        </authorList>
    </citation>
    <scope>NUCLEOTIDE SEQUENCE [LARGE SCALE GENOMIC DNA]</scope>
    <source>
        <strain evidence="3">DSM 17132 / JCM 16389 / KACC 11308 / NBRC 106382 / 4M15</strain>
    </source>
</reference>
<evidence type="ECO:0000259" key="1">
    <source>
        <dbReference type="Pfam" id="PF13460"/>
    </source>
</evidence>
<dbReference type="HOGENOM" id="CLU_007383_10_4_10"/>
<name>E4RVU3_LEAB4</name>
<dbReference type="Gene3D" id="3.40.50.720">
    <property type="entry name" value="NAD(P)-binding Rossmann-like Domain"/>
    <property type="match status" value="1"/>
</dbReference>
<dbReference type="eggNOG" id="COG0702">
    <property type="taxonomic scope" value="Bacteria"/>
</dbReference>
<dbReference type="AlphaFoldDB" id="E4RVU3"/>
<dbReference type="InterPro" id="IPR036291">
    <property type="entry name" value="NAD(P)-bd_dom_sf"/>
</dbReference>
<dbReference type="PANTHER" id="PTHR47129:SF1">
    <property type="entry name" value="NMRA-LIKE DOMAIN-CONTAINING PROTEIN"/>
    <property type="match status" value="1"/>
</dbReference>
<evidence type="ECO:0000313" key="3">
    <source>
        <dbReference type="Proteomes" id="UP000007435"/>
    </source>
</evidence>
<protein>
    <submittedName>
        <fullName evidence="2">NmrA family protein</fullName>
    </submittedName>
</protein>
<proteinExistence type="predicted"/>
<dbReference type="CDD" id="cd05269">
    <property type="entry name" value="TMR_SDR_a"/>
    <property type="match status" value="1"/>
</dbReference>
<gene>
    <name evidence="2" type="ordered locus">Lbys_3192</name>
</gene>
<organism evidence="2 3">
    <name type="scientific">Leadbetterella byssophila (strain DSM 17132 / JCM 16389 / KACC 11308 / NBRC 106382 / 4M15)</name>
    <dbReference type="NCBI Taxonomy" id="649349"/>
    <lineage>
        <taxon>Bacteria</taxon>
        <taxon>Pseudomonadati</taxon>
        <taxon>Bacteroidota</taxon>
        <taxon>Cytophagia</taxon>
        <taxon>Cytophagales</taxon>
        <taxon>Leadbetterellaceae</taxon>
        <taxon>Leadbetterella</taxon>
    </lineage>
</organism>
<sequence length="276" mass="29495">MKYGVTGASGQLGRLVITHLPKEDTIALVRNPEKVSAPGVEARAFDYENADANVLKGIDTLLLISGNAIGQRTQQHKNVIEAAKAAGVKHIIYTSLLKADKSGLMLAKEHLETEALIAESNIPYTILRNGWYTENYTGSVQPAIQMGKLVGSAGAGKISGATRADYAEAAAKVILHPELQGKVYELAGDEAFTLEELAAEISIQTHKTIPYEDLSVEEHAKALAQGGMPEQFAQVFASFDQGAKNGDLYYDGKELSKIIGRPTTSLSDAVTKALNA</sequence>